<dbReference type="EMBL" id="JACCBY010000001">
    <property type="protein sequence ID" value="NYD89312.1"/>
    <property type="molecule type" value="Genomic_DNA"/>
</dbReference>
<comment type="caution">
    <text evidence="1">The sequence shown here is derived from an EMBL/GenBank/DDBJ whole genome shotgun (WGS) entry which is preliminary data.</text>
</comment>
<protein>
    <submittedName>
        <fullName evidence="1">Uncharacterized protein</fullName>
    </submittedName>
</protein>
<proteinExistence type="predicted"/>
<reference evidence="1 2" key="2">
    <citation type="submission" date="2020-08" db="EMBL/GenBank/DDBJ databases">
        <title>The Agave Microbiome: Exploring the role of microbial communities in plant adaptations to desert environments.</title>
        <authorList>
            <person name="Partida-Martinez L.P."/>
        </authorList>
    </citation>
    <scope>NUCLEOTIDE SEQUENCE [LARGE SCALE GENOMIC DNA]</scope>
    <source>
        <strain evidence="1 2">AS2.3</strain>
    </source>
</reference>
<sequence>MAVLWSLLLATSAVPALPTRFAALPPDDRLQRLDAFRDALPAAERRRLDRALPRSAGGGIARCDRIERSRASCESAAYLPALRATGLLRRFLATLPH</sequence>
<accession>A0A7Y9K0W2</accession>
<gene>
    <name evidence="1" type="ORF">HD841_001081</name>
</gene>
<organism evidence="1 2">
    <name type="scientific">Sphingomonas melonis</name>
    <dbReference type="NCBI Taxonomy" id="152682"/>
    <lineage>
        <taxon>Bacteria</taxon>
        <taxon>Pseudomonadati</taxon>
        <taxon>Pseudomonadota</taxon>
        <taxon>Alphaproteobacteria</taxon>
        <taxon>Sphingomonadales</taxon>
        <taxon>Sphingomonadaceae</taxon>
        <taxon>Sphingomonas</taxon>
    </lineage>
</organism>
<dbReference type="AlphaFoldDB" id="A0A7Y9K0W2"/>
<evidence type="ECO:0000313" key="1">
    <source>
        <dbReference type="EMBL" id="NYD89312.1"/>
    </source>
</evidence>
<keyword evidence="2" id="KW-1185">Reference proteome</keyword>
<evidence type="ECO:0000313" key="2">
    <source>
        <dbReference type="Proteomes" id="UP000517753"/>
    </source>
</evidence>
<dbReference type="RefSeq" id="WP_179507783.1">
    <property type="nucleotide sequence ID" value="NZ_JACCBY010000001.1"/>
</dbReference>
<reference evidence="1 2" key="1">
    <citation type="submission" date="2020-07" db="EMBL/GenBank/DDBJ databases">
        <authorList>
            <person name="Partida-Martinez L."/>
            <person name="Huntemann M."/>
            <person name="Clum A."/>
            <person name="Wang J."/>
            <person name="Palaniappan K."/>
            <person name="Ritter S."/>
            <person name="Chen I.-M."/>
            <person name="Stamatis D."/>
            <person name="Reddy T."/>
            <person name="O'Malley R."/>
            <person name="Daum C."/>
            <person name="Shapiro N."/>
            <person name="Ivanova N."/>
            <person name="Kyrpides N."/>
            <person name="Woyke T."/>
        </authorList>
    </citation>
    <scope>NUCLEOTIDE SEQUENCE [LARGE SCALE GENOMIC DNA]</scope>
    <source>
        <strain evidence="1 2">AS2.3</strain>
    </source>
</reference>
<name>A0A7Y9K0W2_9SPHN</name>
<dbReference type="Proteomes" id="UP000517753">
    <property type="component" value="Unassembled WGS sequence"/>
</dbReference>